<dbReference type="GO" id="GO:0005525">
    <property type="term" value="F:GTP binding"/>
    <property type="evidence" value="ECO:0007669"/>
    <property type="project" value="UniProtKB-UniRule"/>
</dbReference>
<feature type="domain" description="MobA-like NTP transferase" evidence="9">
    <location>
        <begin position="3"/>
        <end position="145"/>
    </location>
</feature>
<comment type="similarity">
    <text evidence="8">Belongs to the MobA family.</text>
</comment>
<evidence type="ECO:0000313" key="10">
    <source>
        <dbReference type="EMBL" id="TCL36162.1"/>
    </source>
</evidence>
<evidence type="ECO:0000256" key="8">
    <source>
        <dbReference type="HAMAP-Rule" id="MF_00316"/>
    </source>
</evidence>
<feature type="binding site" evidence="8">
    <location>
        <begin position="6"/>
        <end position="8"/>
    </location>
    <ligand>
        <name>GTP</name>
        <dbReference type="ChEBI" id="CHEBI:37565"/>
    </ligand>
</feature>
<evidence type="ECO:0000256" key="5">
    <source>
        <dbReference type="ARBA" id="ARBA00022842"/>
    </source>
</evidence>
<comment type="caution">
    <text evidence="10">The sequence shown here is derived from an EMBL/GenBank/DDBJ whole genome shotgun (WGS) entry which is preliminary data.</text>
</comment>
<evidence type="ECO:0000256" key="2">
    <source>
        <dbReference type="ARBA" id="ARBA00022679"/>
    </source>
</evidence>
<dbReference type="RefSeq" id="WP_132081860.1">
    <property type="nucleotide sequence ID" value="NZ_DALZLR010000002.1"/>
</dbReference>
<comment type="domain">
    <text evidence="8">The N-terminal domain determines nucleotide recognition and specific binding, while the C-terminal domain determines the specific binding to the target protein.</text>
</comment>
<organism evidence="10 11">
    <name type="scientific">Anaerospora hongkongensis</name>
    <dbReference type="NCBI Taxonomy" id="244830"/>
    <lineage>
        <taxon>Bacteria</taxon>
        <taxon>Bacillati</taxon>
        <taxon>Bacillota</taxon>
        <taxon>Negativicutes</taxon>
        <taxon>Selenomonadales</taxon>
        <taxon>Sporomusaceae</taxon>
        <taxon>Anaerospora</taxon>
    </lineage>
</organism>
<dbReference type="InterPro" id="IPR013482">
    <property type="entry name" value="Molybde_CF_guanTrfase"/>
</dbReference>
<keyword evidence="2 8" id="KW-0808">Transferase</keyword>
<comment type="caution">
    <text evidence="8">Lacks conserved residue(s) required for the propagation of feature annotation.</text>
</comment>
<feature type="binding site" evidence="8">
    <location>
        <position position="92"/>
    </location>
    <ligand>
        <name>GTP</name>
        <dbReference type="ChEBI" id="CHEBI:37565"/>
    </ligand>
</feature>
<dbReference type="GO" id="GO:0046872">
    <property type="term" value="F:metal ion binding"/>
    <property type="evidence" value="ECO:0007669"/>
    <property type="project" value="UniProtKB-KW"/>
</dbReference>
<keyword evidence="11" id="KW-1185">Reference proteome</keyword>
<comment type="subcellular location">
    <subcellularLocation>
        <location evidence="8">Cytoplasm</location>
    </subcellularLocation>
</comment>
<dbReference type="OrthoDB" id="9788394at2"/>
<dbReference type="PANTHER" id="PTHR19136:SF81">
    <property type="entry name" value="MOLYBDENUM COFACTOR GUANYLYLTRANSFERASE"/>
    <property type="match status" value="1"/>
</dbReference>
<dbReference type="AlphaFoldDB" id="A0A4R1PY28"/>
<dbReference type="EC" id="2.7.7.77" evidence="8"/>
<dbReference type="Proteomes" id="UP000295063">
    <property type="component" value="Unassembled WGS sequence"/>
</dbReference>
<keyword evidence="6 8" id="KW-0342">GTP-binding</keyword>
<reference evidence="10 11" key="1">
    <citation type="submission" date="2019-03" db="EMBL/GenBank/DDBJ databases">
        <title>Genomic Encyclopedia of Type Strains, Phase IV (KMG-IV): sequencing the most valuable type-strain genomes for metagenomic binning, comparative biology and taxonomic classification.</title>
        <authorList>
            <person name="Goeker M."/>
        </authorList>
    </citation>
    <scope>NUCLEOTIDE SEQUENCE [LARGE SCALE GENOMIC DNA]</scope>
    <source>
        <strain evidence="10 11">DSM 15969</strain>
    </source>
</reference>
<keyword evidence="1 8" id="KW-0963">Cytoplasm</keyword>
<sequence>MNGIVLAGGLSTRMGRDKASLPWGKSDLLHTILQQLVPVCETVIVVTNSPREIGIEGIQFVADHYCRCGPLAGMQAGLTASGQDYNFIVACDMPFLSTAAITYMEQAALGYQAAVPFVEDYFHPLHAVYHRDCLLQIDKLLAEGRYRIADLYPYIRLRQITKKELVQFDEELKMLSNVNTPDEYRLQAARQGNH</sequence>
<dbReference type="EMBL" id="SLUI01000009">
    <property type="protein sequence ID" value="TCL36162.1"/>
    <property type="molecule type" value="Genomic_DNA"/>
</dbReference>
<name>A0A4R1PY28_9FIRM</name>
<accession>A0A4R1PY28</accession>
<dbReference type="GO" id="GO:0061603">
    <property type="term" value="F:molybdenum cofactor guanylyltransferase activity"/>
    <property type="evidence" value="ECO:0007669"/>
    <property type="project" value="UniProtKB-EC"/>
</dbReference>
<dbReference type="CDD" id="cd02503">
    <property type="entry name" value="MobA"/>
    <property type="match status" value="1"/>
</dbReference>
<dbReference type="GO" id="GO:1902758">
    <property type="term" value="P:bis(molybdopterin guanine dinucleotide)molybdenum biosynthetic process"/>
    <property type="evidence" value="ECO:0007669"/>
    <property type="project" value="TreeGrafter"/>
</dbReference>
<comment type="cofactor">
    <cofactor evidence="8">
        <name>Mg(2+)</name>
        <dbReference type="ChEBI" id="CHEBI:18420"/>
    </cofactor>
</comment>
<evidence type="ECO:0000256" key="3">
    <source>
        <dbReference type="ARBA" id="ARBA00022723"/>
    </source>
</evidence>
<dbReference type="InterPro" id="IPR025877">
    <property type="entry name" value="MobA-like_NTP_Trfase"/>
</dbReference>
<evidence type="ECO:0000259" key="9">
    <source>
        <dbReference type="Pfam" id="PF12804"/>
    </source>
</evidence>
<comment type="function">
    <text evidence="8">Transfers a GMP moiety from GTP to Mo-molybdopterin (Mo-MPT) cofactor (Moco or molybdenum cofactor) to form Mo-molybdopterin guanine dinucleotide (Mo-MGD) cofactor.</text>
</comment>
<evidence type="ECO:0000256" key="7">
    <source>
        <dbReference type="ARBA" id="ARBA00023150"/>
    </source>
</evidence>
<feature type="binding site" evidence="8">
    <location>
        <position position="63"/>
    </location>
    <ligand>
        <name>GTP</name>
        <dbReference type="ChEBI" id="CHEBI:37565"/>
    </ligand>
</feature>
<protein>
    <recommendedName>
        <fullName evidence="8">Probable molybdenum cofactor guanylyltransferase</fullName>
        <shortName evidence="8">MoCo guanylyltransferase</shortName>
        <ecNumber evidence="8">2.7.7.77</ecNumber>
    </recommendedName>
    <alternativeName>
        <fullName evidence="8">GTP:molybdopterin guanylyltransferase</fullName>
    </alternativeName>
    <alternativeName>
        <fullName evidence="8">Mo-MPT guanylyltransferase</fullName>
    </alternativeName>
    <alternativeName>
        <fullName evidence="8">Molybdopterin guanylyltransferase</fullName>
    </alternativeName>
    <alternativeName>
        <fullName evidence="8">Molybdopterin-guanine dinucleotide synthase</fullName>
        <shortName evidence="8">MGD synthase</shortName>
    </alternativeName>
</protein>
<gene>
    <name evidence="8" type="primary">mobA</name>
    <name evidence="10" type="ORF">EV210_109111</name>
</gene>
<feature type="binding site" evidence="8">
    <location>
        <position position="92"/>
    </location>
    <ligand>
        <name>Mg(2+)</name>
        <dbReference type="ChEBI" id="CHEBI:18420"/>
    </ligand>
</feature>
<dbReference type="SUPFAM" id="SSF53448">
    <property type="entry name" value="Nucleotide-diphospho-sugar transferases"/>
    <property type="match status" value="1"/>
</dbReference>
<dbReference type="HAMAP" id="MF_00316">
    <property type="entry name" value="MobA"/>
    <property type="match status" value="1"/>
</dbReference>
<keyword evidence="3 8" id="KW-0479">Metal-binding</keyword>
<keyword evidence="4 8" id="KW-0547">Nucleotide-binding</keyword>
<dbReference type="PANTHER" id="PTHR19136">
    <property type="entry name" value="MOLYBDENUM COFACTOR GUANYLYLTRANSFERASE"/>
    <property type="match status" value="1"/>
</dbReference>
<keyword evidence="5 8" id="KW-0460">Magnesium</keyword>
<proteinExistence type="inferred from homology"/>
<keyword evidence="7 8" id="KW-0501">Molybdenum cofactor biosynthesis</keyword>
<evidence type="ECO:0000256" key="6">
    <source>
        <dbReference type="ARBA" id="ARBA00023134"/>
    </source>
</evidence>
<evidence type="ECO:0000313" key="11">
    <source>
        <dbReference type="Proteomes" id="UP000295063"/>
    </source>
</evidence>
<dbReference type="Gene3D" id="3.90.550.10">
    <property type="entry name" value="Spore Coat Polysaccharide Biosynthesis Protein SpsA, Chain A"/>
    <property type="match status" value="1"/>
</dbReference>
<feature type="binding site" evidence="8">
    <location>
        <position position="18"/>
    </location>
    <ligand>
        <name>GTP</name>
        <dbReference type="ChEBI" id="CHEBI:37565"/>
    </ligand>
</feature>
<dbReference type="Pfam" id="PF12804">
    <property type="entry name" value="NTP_transf_3"/>
    <property type="match status" value="1"/>
</dbReference>
<evidence type="ECO:0000256" key="1">
    <source>
        <dbReference type="ARBA" id="ARBA00022490"/>
    </source>
</evidence>
<dbReference type="InterPro" id="IPR029044">
    <property type="entry name" value="Nucleotide-diphossugar_trans"/>
</dbReference>
<evidence type="ECO:0000256" key="4">
    <source>
        <dbReference type="ARBA" id="ARBA00022741"/>
    </source>
</evidence>
<dbReference type="GO" id="GO:0005737">
    <property type="term" value="C:cytoplasm"/>
    <property type="evidence" value="ECO:0007669"/>
    <property type="project" value="UniProtKB-SubCell"/>
</dbReference>
<comment type="catalytic activity">
    <reaction evidence="8">
        <text>Mo-molybdopterin + GTP + H(+) = Mo-molybdopterin guanine dinucleotide + diphosphate</text>
        <dbReference type="Rhea" id="RHEA:34243"/>
        <dbReference type="ChEBI" id="CHEBI:15378"/>
        <dbReference type="ChEBI" id="CHEBI:33019"/>
        <dbReference type="ChEBI" id="CHEBI:37565"/>
        <dbReference type="ChEBI" id="CHEBI:71302"/>
        <dbReference type="ChEBI" id="CHEBI:71310"/>
        <dbReference type="EC" id="2.7.7.77"/>
    </reaction>
</comment>